<reference evidence="8 9" key="1">
    <citation type="journal article" date="2018" name="Gigascience">
        <title>Genomes of trombidid mites reveal novel predicted allergens and laterally-transferred genes associated with secondary metabolism.</title>
        <authorList>
            <person name="Dong X."/>
            <person name="Chaisiri K."/>
            <person name="Xia D."/>
            <person name="Armstrong S.D."/>
            <person name="Fang Y."/>
            <person name="Donnelly M.J."/>
            <person name="Kadowaki T."/>
            <person name="McGarry J.W."/>
            <person name="Darby A.C."/>
            <person name="Makepeace B.L."/>
        </authorList>
    </citation>
    <scope>NUCLEOTIDE SEQUENCE [LARGE SCALE GENOMIC DNA]</scope>
    <source>
        <strain evidence="8">UoL-WK</strain>
    </source>
</reference>
<dbReference type="Gene3D" id="3.30.497.10">
    <property type="entry name" value="Antithrombin, subunit I, domain 2"/>
    <property type="match status" value="1"/>
</dbReference>
<accession>A0A3S3P335</accession>
<dbReference type="PROSITE" id="PS00284">
    <property type="entry name" value="SERPIN"/>
    <property type="match status" value="1"/>
</dbReference>
<dbReference type="Proteomes" id="UP000285301">
    <property type="component" value="Unassembled WGS sequence"/>
</dbReference>
<evidence type="ECO:0000256" key="3">
    <source>
        <dbReference type="ARBA" id="ARBA00022900"/>
    </source>
</evidence>
<evidence type="ECO:0000313" key="8">
    <source>
        <dbReference type="EMBL" id="RWS10999.1"/>
    </source>
</evidence>
<proteinExistence type="inferred from homology"/>
<dbReference type="Gene3D" id="2.30.39.10">
    <property type="entry name" value="Alpha-1-antitrypsin, domain 1"/>
    <property type="match status" value="1"/>
</dbReference>
<dbReference type="InterPro" id="IPR023795">
    <property type="entry name" value="Serpin_CS"/>
</dbReference>
<evidence type="ECO:0000259" key="6">
    <source>
        <dbReference type="SMART" id="SM00093"/>
    </source>
</evidence>
<evidence type="ECO:0000256" key="5">
    <source>
        <dbReference type="RuleBase" id="RU000411"/>
    </source>
</evidence>
<dbReference type="EMBL" id="NCKU01001888">
    <property type="protein sequence ID" value="RWS10993.1"/>
    <property type="molecule type" value="Genomic_DNA"/>
</dbReference>
<dbReference type="OrthoDB" id="6416968at2759"/>
<dbReference type="InterPro" id="IPR042185">
    <property type="entry name" value="Serpin_sf_2"/>
</dbReference>
<dbReference type="GO" id="GO:0005615">
    <property type="term" value="C:extracellular space"/>
    <property type="evidence" value="ECO:0007669"/>
    <property type="project" value="InterPro"/>
</dbReference>
<dbReference type="SUPFAM" id="SSF56574">
    <property type="entry name" value="Serpins"/>
    <property type="match status" value="1"/>
</dbReference>
<comment type="caution">
    <text evidence="8">The sequence shown here is derived from an EMBL/GenBank/DDBJ whole genome shotgun (WGS) entry which is preliminary data.</text>
</comment>
<dbReference type="SMART" id="SM00093">
    <property type="entry name" value="SERPIN"/>
    <property type="match status" value="1"/>
</dbReference>
<evidence type="ECO:0000256" key="1">
    <source>
        <dbReference type="ARBA" id="ARBA00009500"/>
    </source>
</evidence>
<dbReference type="PANTHER" id="PTHR11461:SF211">
    <property type="entry name" value="GH10112P-RELATED"/>
    <property type="match status" value="1"/>
</dbReference>
<evidence type="ECO:0000313" key="7">
    <source>
        <dbReference type="EMBL" id="RWS10993.1"/>
    </source>
</evidence>
<dbReference type="InterPro" id="IPR036186">
    <property type="entry name" value="Serpin_sf"/>
</dbReference>
<organism evidence="8 9">
    <name type="scientific">Dinothrombium tinctorium</name>
    <dbReference type="NCBI Taxonomy" id="1965070"/>
    <lineage>
        <taxon>Eukaryota</taxon>
        <taxon>Metazoa</taxon>
        <taxon>Ecdysozoa</taxon>
        <taxon>Arthropoda</taxon>
        <taxon>Chelicerata</taxon>
        <taxon>Arachnida</taxon>
        <taxon>Acari</taxon>
        <taxon>Acariformes</taxon>
        <taxon>Trombidiformes</taxon>
        <taxon>Prostigmata</taxon>
        <taxon>Anystina</taxon>
        <taxon>Parasitengona</taxon>
        <taxon>Trombidioidea</taxon>
        <taxon>Trombidiidae</taxon>
        <taxon>Dinothrombium</taxon>
    </lineage>
</organism>
<dbReference type="InterPro" id="IPR042178">
    <property type="entry name" value="Serpin_sf_1"/>
</dbReference>
<dbReference type="InterPro" id="IPR000215">
    <property type="entry name" value="Serpin_fam"/>
</dbReference>
<evidence type="ECO:0000256" key="2">
    <source>
        <dbReference type="ARBA" id="ARBA00022690"/>
    </source>
</evidence>
<gene>
    <name evidence="7" type="ORF">B4U79_08986</name>
    <name evidence="8" type="ORF">B4U79_11147</name>
</gene>
<dbReference type="InterPro" id="IPR023796">
    <property type="entry name" value="Serpin_dom"/>
</dbReference>
<evidence type="ECO:0000256" key="4">
    <source>
        <dbReference type="ARBA" id="ARBA00023180"/>
    </source>
</evidence>
<keyword evidence="4" id="KW-0325">Glycoprotein</keyword>
<dbReference type="GO" id="GO:0004867">
    <property type="term" value="F:serine-type endopeptidase inhibitor activity"/>
    <property type="evidence" value="ECO:0007669"/>
    <property type="project" value="UniProtKB-KW"/>
</dbReference>
<keyword evidence="3" id="KW-0722">Serine protease inhibitor</keyword>
<dbReference type="Pfam" id="PF00079">
    <property type="entry name" value="Serpin"/>
    <property type="match status" value="1"/>
</dbReference>
<name>A0A3S3P335_9ACAR</name>
<feature type="domain" description="Serpin" evidence="6">
    <location>
        <begin position="12"/>
        <end position="372"/>
    </location>
</feature>
<keyword evidence="2" id="KW-0646">Protease inhibitor</keyword>
<dbReference type="EMBL" id="NCKU01001886">
    <property type="protein sequence ID" value="RWS10999.1"/>
    <property type="molecule type" value="Genomic_DNA"/>
</dbReference>
<dbReference type="PANTHER" id="PTHR11461">
    <property type="entry name" value="SERINE PROTEASE INHIBITOR, SERPIN"/>
    <property type="match status" value="1"/>
</dbReference>
<sequence>MSLSKALNTFAFDFLRALATGEDNVFFSPLTIYVCLNAAAVGAIDQTAEELFHGLRSDSAFDKLNQVHLSVGKAIEHWTKKSHPYIMYLANKVLISSECTVREEYKRNVKEHYKTSVEEVDFINNTSDVLKSCNQWVDKTTNGMIKSILSSLKEDTLFIILNAVYFSGKWCTQFDPQLTSSKYFYNNDNETQNIKVPTMFHESIHCRLYLINVADEEVDLLELPYLGNMCFTLLLPRNRNVLNKIIAKIDFDSIQRKRMYESKIELSLPKFRLETCYKLNDYLQALGIQNAFTPDANFSGISETHQIFISRVLHKAVIEVNEEGTEAAAVSAVVCDGPTRLSKKLVVDRPFIFYISDQSNDIILFIGRVNHL</sequence>
<comment type="similarity">
    <text evidence="1 5">Belongs to the serpin family.</text>
</comment>
<keyword evidence="9" id="KW-1185">Reference proteome</keyword>
<protein>
    <submittedName>
        <fullName evidence="8">Putative serpin-like protein</fullName>
    </submittedName>
</protein>
<evidence type="ECO:0000313" key="9">
    <source>
        <dbReference type="Proteomes" id="UP000285301"/>
    </source>
</evidence>
<dbReference type="AlphaFoldDB" id="A0A3S3P335"/>
<reference evidence="8" key="2">
    <citation type="submission" date="2018-11" db="EMBL/GenBank/DDBJ databases">
        <title>Trombidioid mite genomics.</title>
        <authorList>
            <person name="Dong X."/>
        </authorList>
    </citation>
    <scope>NUCLEOTIDE SEQUENCE</scope>
    <source>
        <strain evidence="8">UoL-WK</strain>
    </source>
</reference>